<dbReference type="EMBL" id="JQFK01000832">
    <property type="protein sequence ID" value="KGK35241.1"/>
    <property type="molecule type" value="Genomic_DNA"/>
</dbReference>
<dbReference type="Proteomes" id="UP000029867">
    <property type="component" value="Unassembled WGS sequence"/>
</dbReference>
<dbReference type="PANTHER" id="PTHR11715">
    <property type="entry name" value="GLYCINE CLEAVAGE SYSTEM H PROTEIN"/>
    <property type="match status" value="1"/>
</dbReference>
<dbReference type="Gene3D" id="2.40.50.100">
    <property type="match status" value="1"/>
</dbReference>
<dbReference type="eggNOG" id="KOG3373">
    <property type="taxonomic scope" value="Eukaryota"/>
</dbReference>
<dbReference type="HOGENOM" id="CLU_097408_2_3_1"/>
<dbReference type="PANTHER" id="PTHR11715:SF3">
    <property type="entry name" value="GLYCINE CLEAVAGE SYSTEM H PROTEIN-RELATED"/>
    <property type="match status" value="1"/>
</dbReference>
<feature type="non-terminal residue" evidence="2">
    <location>
        <position position="1"/>
    </location>
</feature>
<proteinExistence type="predicted"/>
<dbReference type="VEuPathDB" id="FungiDB:C5L36_0A07580"/>
<dbReference type="SUPFAM" id="SSF51230">
    <property type="entry name" value="Single hybrid motif"/>
    <property type="match status" value="1"/>
</dbReference>
<dbReference type="AlphaFoldDB" id="A0A099NTN0"/>
<evidence type="ECO:0000259" key="1">
    <source>
        <dbReference type="PROSITE" id="PS50968"/>
    </source>
</evidence>
<accession>A0A099NTN0</accession>
<feature type="domain" description="Lipoyl-binding" evidence="1">
    <location>
        <begin position="1"/>
        <end position="43"/>
    </location>
</feature>
<organism evidence="2 3">
    <name type="scientific">Pichia kudriavzevii</name>
    <name type="common">Yeast</name>
    <name type="synonym">Issatchenkia orientalis</name>
    <dbReference type="NCBI Taxonomy" id="4909"/>
    <lineage>
        <taxon>Eukaryota</taxon>
        <taxon>Fungi</taxon>
        <taxon>Dikarya</taxon>
        <taxon>Ascomycota</taxon>
        <taxon>Saccharomycotina</taxon>
        <taxon>Pichiomycetes</taxon>
        <taxon>Pichiales</taxon>
        <taxon>Pichiaceae</taxon>
        <taxon>Pichia</taxon>
    </lineage>
</organism>
<protein>
    <recommendedName>
        <fullName evidence="1">Lipoyl-binding domain-containing protein</fullName>
    </recommendedName>
</protein>
<dbReference type="PROSITE" id="PS50968">
    <property type="entry name" value="BIOTINYL_LIPOYL"/>
    <property type="match status" value="1"/>
</dbReference>
<dbReference type="GO" id="GO:0005737">
    <property type="term" value="C:cytoplasm"/>
    <property type="evidence" value="ECO:0007669"/>
    <property type="project" value="TreeGrafter"/>
</dbReference>
<name>A0A099NTN0_PICKU</name>
<comment type="caution">
    <text evidence="2">The sequence shown here is derived from an EMBL/GenBank/DDBJ whole genome shotgun (WGS) entry which is preliminary data.</text>
</comment>
<dbReference type="InterPro" id="IPR002930">
    <property type="entry name" value="GCV_H"/>
</dbReference>
<dbReference type="GO" id="GO:0009249">
    <property type="term" value="P:protein lipoylation"/>
    <property type="evidence" value="ECO:0007669"/>
    <property type="project" value="TreeGrafter"/>
</dbReference>
<dbReference type="GO" id="GO:0005960">
    <property type="term" value="C:glycine cleavage complex"/>
    <property type="evidence" value="ECO:0007669"/>
    <property type="project" value="InterPro"/>
</dbReference>
<evidence type="ECO:0000313" key="3">
    <source>
        <dbReference type="Proteomes" id="UP000029867"/>
    </source>
</evidence>
<dbReference type="Pfam" id="PF01597">
    <property type="entry name" value="GCV_H"/>
    <property type="match status" value="1"/>
</dbReference>
<dbReference type="InterPro" id="IPR000089">
    <property type="entry name" value="Biotin_lipoyl"/>
</dbReference>
<dbReference type="InterPro" id="IPR033753">
    <property type="entry name" value="GCV_H/Fam206"/>
</dbReference>
<sequence>VKSASDIYSPVECEIVEVNESLEESPELINTDPMGEGWIVKVKVGEQDSVKELMDAEAYETFVAESDH</sequence>
<gene>
    <name evidence="2" type="ORF">JL09_g5609</name>
</gene>
<dbReference type="InterPro" id="IPR011053">
    <property type="entry name" value="Single_hybrid_motif"/>
</dbReference>
<dbReference type="GO" id="GO:0019464">
    <property type="term" value="P:glycine decarboxylation via glycine cleavage system"/>
    <property type="evidence" value="ECO:0007669"/>
    <property type="project" value="InterPro"/>
</dbReference>
<evidence type="ECO:0000313" key="2">
    <source>
        <dbReference type="EMBL" id="KGK35241.1"/>
    </source>
</evidence>
<dbReference type="CDD" id="cd06848">
    <property type="entry name" value="GCS_H"/>
    <property type="match status" value="1"/>
</dbReference>
<reference evidence="3" key="1">
    <citation type="journal article" date="2014" name="Microb. Cell Fact.">
        <title>Exploiting Issatchenkia orientalis SD108 for succinic acid production.</title>
        <authorList>
            <person name="Xiao H."/>
            <person name="Shao Z."/>
            <person name="Jiang Y."/>
            <person name="Dole S."/>
            <person name="Zhao H."/>
        </authorList>
    </citation>
    <scope>NUCLEOTIDE SEQUENCE [LARGE SCALE GENOMIC DNA]</scope>
    <source>
        <strain evidence="3">SD108</strain>
    </source>
</reference>